<feature type="transmembrane region" description="Helical" evidence="7">
    <location>
        <begin position="99"/>
        <end position="124"/>
    </location>
</feature>
<dbReference type="eggNOG" id="COG0600">
    <property type="taxonomic scope" value="Bacteria"/>
</dbReference>
<dbReference type="SUPFAM" id="SSF161098">
    <property type="entry name" value="MetI-like"/>
    <property type="match status" value="1"/>
</dbReference>
<protein>
    <submittedName>
        <fullName evidence="10">ABC transporter permease</fullName>
    </submittedName>
</protein>
<dbReference type="InterPro" id="IPR035906">
    <property type="entry name" value="MetI-like_sf"/>
</dbReference>
<organism evidence="10 11">
    <name type="scientific">Roseivivax isoporae LMG 25204</name>
    <dbReference type="NCBI Taxonomy" id="1449351"/>
    <lineage>
        <taxon>Bacteria</taxon>
        <taxon>Pseudomonadati</taxon>
        <taxon>Pseudomonadota</taxon>
        <taxon>Alphaproteobacteria</taxon>
        <taxon>Rhodobacterales</taxon>
        <taxon>Roseobacteraceae</taxon>
        <taxon>Roseivivax</taxon>
    </lineage>
</organism>
<sequence>MKDHLLSRAVPLAKHLLVFAALIAFWEAAAAIGLIDVILLPEPHQIAASIWDLYVENRTIYRHFFITLYEALGGFLVGGALGLALAVGSSLNDSFRRYVSPYAILLNVTPGLALTPIVIAWFGFGYSSKIALGAIVCFFPVFVNTLIALTRSDAETLEMFRSMGASERQIFWKLRVPSALPMIFAGFKIAITTALVGAVVAEFSQATAGIGVLMQRLSFSLDMSAAIAALLSMSLLGLILFTLIELLDDRIVFWRRAARMDAVSRKRRARWTGEREKQSGKPQGRRRST</sequence>
<dbReference type="AlphaFoldDB" id="X7F7N7"/>
<dbReference type="STRING" id="1449351.RISW2_09805"/>
<dbReference type="Pfam" id="PF00528">
    <property type="entry name" value="BPD_transp_1"/>
    <property type="match status" value="1"/>
</dbReference>
<keyword evidence="5 7" id="KW-1133">Transmembrane helix</keyword>
<evidence type="ECO:0000256" key="4">
    <source>
        <dbReference type="ARBA" id="ARBA00022692"/>
    </source>
</evidence>
<evidence type="ECO:0000256" key="6">
    <source>
        <dbReference type="ARBA" id="ARBA00023136"/>
    </source>
</evidence>
<evidence type="ECO:0000256" key="7">
    <source>
        <dbReference type="RuleBase" id="RU363032"/>
    </source>
</evidence>
<proteinExistence type="inferred from homology"/>
<feature type="transmembrane region" description="Helical" evidence="7">
    <location>
        <begin position="60"/>
        <end position="87"/>
    </location>
</feature>
<evidence type="ECO:0000256" key="3">
    <source>
        <dbReference type="ARBA" id="ARBA00022475"/>
    </source>
</evidence>
<keyword evidence="11" id="KW-1185">Reference proteome</keyword>
<dbReference type="OrthoDB" id="9786495at2"/>
<evidence type="ECO:0000256" key="1">
    <source>
        <dbReference type="ARBA" id="ARBA00004651"/>
    </source>
</evidence>
<dbReference type="PANTHER" id="PTHR30151">
    <property type="entry name" value="ALKANE SULFONATE ABC TRANSPORTER-RELATED, MEMBRANE SUBUNIT"/>
    <property type="match status" value="1"/>
</dbReference>
<dbReference type="Proteomes" id="UP000023430">
    <property type="component" value="Unassembled WGS sequence"/>
</dbReference>
<dbReference type="InterPro" id="IPR000515">
    <property type="entry name" value="MetI-like"/>
</dbReference>
<comment type="subcellular location">
    <subcellularLocation>
        <location evidence="1 7">Cell membrane</location>
        <topology evidence="1 7">Multi-pass membrane protein</topology>
    </subcellularLocation>
</comment>
<feature type="domain" description="ABC transmembrane type-1" evidence="9">
    <location>
        <begin position="64"/>
        <end position="248"/>
    </location>
</feature>
<keyword evidence="4 7" id="KW-0812">Transmembrane</keyword>
<gene>
    <name evidence="10" type="ORF">RISW2_09805</name>
</gene>
<dbReference type="PROSITE" id="PS50928">
    <property type="entry name" value="ABC_TM1"/>
    <property type="match status" value="1"/>
</dbReference>
<feature type="transmembrane region" description="Helical" evidence="7">
    <location>
        <begin position="179"/>
        <end position="203"/>
    </location>
</feature>
<feature type="transmembrane region" description="Helical" evidence="7">
    <location>
        <begin position="130"/>
        <end position="149"/>
    </location>
</feature>
<keyword evidence="2 7" id="KW-0813">Transport</keyword>
<dbReference type="CDD" id="cd06261">
    <property type="entry name" value="TM_PBP2"/>
    <property type="match status" value="1"/>
</dbReference>
<feature type="region of interest" description="Disordered" evidence="8">
    <location>
        <begin position="269"/>
        <end position="289"/>
    </location>
</feature>
<accession>X7F7N7</accession>
<feature type="transmembrane region" description="Helical" evidence="7">
    <location>
        <begin position="223"/>
        <end position="247"/>
    </location>
</feature>
<name>X7F7N7_9RHOB</name>
<dbReference type="GO" id="GO:0005886">
    <property type="term" value="C:plasma membrane"/>
    <property type="evidence" value="ECO:0007669"/>
    <property type="project" value="UniProtKB-SubCell"/>
</dbReference>
<keyword evidence="6 7" id="KW-0472">Membrane</keyword>
<feature type="transmembrane region" description="Helical" evidence="7">
    <location>
        <begin position="16"/>
        <end position="40"/>
    </location>
</feature>
<evidence type="ECO:0000313" key="11">
    <source>
        <dbReference type="Proteomes" id="UP000023430"/>
    </source>
</evidence>
<evidence type="ECO:0000313" key="10">
    <source>
        <dbReference type="EMBL" id="ETX28059.1"/>
    </source>
</evidence>
<comment type="similarity">
    <text evidence="7">Belongs to the binding-protein-dependent transport system permease family.</text>
</comment>
<comment type="caution">
    <text evidence="10">The sequence shown here is derived from an EMBL/GenBank/DDBJ whole genome shotgun (WGS) entry which is preliminary data.</text>
</comment>
<evidence type="ECO:0000256" key="5">
    <source>
        <dbReference type="ARBA" id="ARBA00022989"/>
    </source>
</evidence>
<dbReference type="PANTHER" id="PTHR30151:SF20">
    <property type="entry name" value="ABC TRANSPORTER PERMEASE PROTEIN HI_0355-RELATED"/>
    <property type="match status" value="1"/>
</dbReference>
<keyword evidence="3" id="KW-1003">Cell membrane</keyword>
<dbReference type="GO" id="GO:0055085">
    <property type="term" value="P:transmembrane transport"/>
    <property type="evidence" value="ECO:0007669"/>
    <property type="project" value="InterPro"/>
</dbReference>
<dbReference type="RefSeq" id="WP_051492057.1">
    <property type="nucleotide sequence ID" value="NZ_JAME01000023.1"/>
</dbReference>
<reference evidence="10 11" key="1">
    <citation type="submission" date="2014-01" db="EMBL/GenBank/DDBJ databases">
        <title>Roseivivax isoporae LMG 25204 Genome Sequencing.</title>
        <authorList>
            <person name="Lai Q."/>
            <person name="Li G."/>
            <person name="Shao Z."/>
        </authorList>
    </citation>
    <scope>NUCLEOTIDE SEQUENCE [LARGE SCALE GENOMIC DNA]</scope>
    <source>
        <strain evidence="10 11">LMG 25204</strain>
    </source>
</reference>
<evidence type="ECO:0000256" key="8">
    <source>
        <dbReference type="SAM" id="MobiDB-lite"/>
    </source>
</evidence>
<dbReference type="EMBL" id="JAME01000023">
    <property type="protein sequence ID" value="ETX28059.1"/>
    <property type="molecule type" value="Genomic_DNA"/>
</dbReference>
<dbReference type="Gene3D" id="1.10.3720.10">
    <property type="entry name" value="MetI-like"/>
    <property type="match status" value="1"/>
</dbReference>
<evidence type="ECO:0000256" key="2">
    <source>
        <dbReference type="ARBA" id="ARBA00022448"/>
    </source>
</evidence>
<evidence type="ECO:0000259" key="9">
    <source>
        <dbReference type="PROSITE" id="PS50928"/>
    </source>
</evidence>